<evidence type="ECO:0000313" key="3">
    <source>
        <dbReference type="Proteomes" id="UP000535937"/>
    </source>
</evidence>
<evidence type="ECO:0008006" key="4">
    <source>
        <dbReference type="Google" id="ProtNLM"/>
    </source>
</evidence>
<evidence type="ECO:0000256" key="1">
    <source>
        <dbReference type="SAM" id="Phobius"/>
    </source>
</evidence>
<dbReference type="RefSeq" id="WP_183459609.1">
    <property type="nucleotide sequence ID" value="NZ_JACHWZ010000009.1"/>
</dbReference>
<gene>
    <name evidence="2" type="ORF">FHS09_002155</name>
</gene>
<comment type="caution">
    <text evidence="2">The sequence shown here is derived from an EMBL/GenBank/DDBJ whole genome shotgun (WGS) entry which is preliminary data.</text>
</comment>
<dbReference type="EMBL" id="JACHWZ010000009">
    <property type="protein sequence ID" value="MBB3061322.1"/>
    <property type="molecule type" value="Genomic_DNA"/>
</dbReference>
<name>A0A7W4WBP3_9GAMM</name>
<keyword evidence="1" id="KW-1133">Transmembrane helix</keyword>
<evidence type="ECO:0000313" key="2">
    <source>
        <dbReference type="EMBL" id="MBB3061322.1"/>
    </source>
</evidence>
<organism evidence="2 3">
    <name type="scientific">Microbulbifer rhizosphaerae</name>
    <dbReference type="NCBI Taxonomy" id="1562603"/>
    <lineage>
        <taxon>Bacteria</taxon>
        <taxon>Pseudomonadati</taxon>
        <taxon>Pseudomonadota</taxon>
        <taxon>Gammaproteobacteria</taxon>
        <taxon>Cellvibrionales</taxon>
        <taxon>Microbulbiferaceae</taxon>
        <taxon>Microbulbifer</taxon>
    </lineage>
</organism>
<proteinExistence type="predicted"/>
<feature type="transmembrane region" description="Helical" evidence="1">
    <location>
        <begin position="36"/>
        <end position="67"/>
    </location>
</feature>
<accession>A0A7W4WBP3</accession>
<reference evidence="2 3" key="1">
    <citation type="submission" date="2020-08" db="EMBL/GenBank/DDBJ databases">
        <title>Genomic Encyclopedia of Type Strains, Phase III (KMG-III): the genomes of soil and plant-associated and newly described type strains.</title>
        <authorList>
            <person name="Whitman W."/>
        </authorList>
    </citation>
    <scope>NUCLEOTIDE SEQUENCE [LARGE SCALE GENOMIC DNA]</scope>
    <source>
        <strain evidence="2 3">CECT 8799</strain>
    </source>
</reference>
<dbReference type="PROSITE" id="PS51257">
    <property type="entry name" value="PROKAR_LIPOPROTEIN"/>
    <property type="match status" value="1"/>
</dbReference>
<protein>
    <recommendedName>
        <fullName evidence="4">Mercuric ion transport protein</fullName>
    </recommendedName>
</protein>
<keyword evidence="1" id="KW-0472">Membrane</keyword>
<keyword evidence="1" id="KW-0812">Transmembrane</keyword>
<dbReference type="AlphaFoldDB" id="A0A7W4WBP3"/>
<sequence>MSEKPGTIGKAVTTGGLLLTACAVCCAPPVATAMIALFAAGGVGVASVGKIGLGIAVLGVIGGYLYLRRRAALRRAASCSLRRGAGCSCGQVGGCAEAGVGSQRQRDQKR</sequence>
<keyword evidence="3" id="KW-1185">Reference proteome</keyword>
<dbReference type="Proteomes" id="UP000535937">
    <property type="component" value="Unassembled WGS sequence"/>
</dbReference>